<organism evidence="1 2">
    <name type="scientific">Vogesella aquatica</name>
    <dbReference type="NCBI Taxonomy" id="2984206"/>
    <lineage>
        <taxon>Bacteria</taxon>
        <taxon>Pseudomonadati</taxon>
        <taxon>Pseudomonadota</taxon>
        <taxon>Betaproteobacteria</taxon>
        <taxon>Neisseriales</taxon>
        <taxon>Chromobacteriaceae</taxon>
        <taxon>Vogesella</taxon>
    </lineage>
</organism>
<dbReference type="RefSeq" id="WP_272750280.1">
    <property type="nucleotide sequence ID" value="NZ_JAQQLF010000001.1"/>
</dbReference>
<dbReference type="Proteomes" id="UP001219956">
    <property type="component" value="Unassembled WGS sequence"/>
</dbReference>
<accession>A0ABT5ITG7</accession>
<evidence type="ECO:0000313" key="2">
    <source>
        <dbReference type="Proteomes" id="UP001219956"/>
    </source>
</evidence>
<protein>
    <recommendedName>
        <fullName evidence="3">Lipoprotein</fullName>
    </recommendedName>
</protein>
<keyword evidence="2" id="KW-1185">Reference proteome</keyword>
<name>A0ABT5ITG7_9NEIS</name>
<sequence>MPIYPFFRLALLGCLGLLSGCITVQNLPSPARDVFTFSFSTASEMQAMAEKAEQSASRRPAPFQKICIEWNEAVTVPDMLTVIEAALRRRRIETQVYASGAVPGGCVTLVYAATRAWEQDFSYLNYASMALKQGSTTLGKVVYEPRMLGFDRWASTEAKLIFLLDELVSTPPRQP</sequence>
<proteinExistence type="predicted"/>
<reference evidence="1 2" key="1">
    <citation type="submission" date="2023-01" db="EMBL/GenBank/DDBJ databases">
        <title>Novel species of the genus Vogesella isolated from rivers.</title>
        <authorList>
            <person name="Lu H."/>
        </authorList>
    </citation>
    <scope>NUCLEOTIDE SEQUENCE [LARGE SCALE GENOMIC DNA]</scope>
    <source>
        <strain evidence="1 2">DC21W</strain>
    </source>
</reference>
<evidence type="ECO:0000313" key="1">
    <source>
        <dbReference type="EMBL" id="MDC7715798.1"/>
    </source>
</evidence>
<gene>
    <name evidence="1" type="ORF">PQU95_01000</name>
</gene>
<evidence type="ECO:0008006" key="3">
    <source>
        <dbReference type="Google" id="ProtNLM"/>
    </source>
</evidence>
<comment type="caution">
    <text evidence="1">The sequence shown here is derived from an EMBL/GenBank/DDBJ whole genome shotgun (WGS) entry which is preliminary data.</text>
</comment>
<dbReference type="EMBL" id="JAQQLF010000001">
    <property type="protein sequence ID" value="MDC7715798.1"/>
    <property type="molecule type" value="Genomic_DNA"/>
</dbReference>